<evidence type="ECO:0000256" key="5">
    <source>
        <dbReference type="ARBA" id="ARBA00022490"/>
    </source>
</evidence>
<feature type="binding site" evidence="14">
    <location>
        <position position="201"/>
    </location>
    <ligand>
        <name>NAD(+)</name>
        <dbReference type="ChEBI" id="CHEBI:57540"/>
    </ligand>
</feature>
<evidence type="ECO:0000256" key="11">
    <source>
        <dbReference type="ARBA" id="ARBA00023284"/>
    </source>
</evidence>
<keyword evidence="5" id="KW-0963">Cytoplasm</keyword>
<feature type="disulfide bond" description="Redox-active" evidence="15">
    <location>
        <begin position="45"/>
        <end position="50"/>
    </location>
</feature>
<dbReference type="Pfam" id="PF07992">
    <property type="entry name" value="Pyr_redox_2"/>
    <property type="match status" value="1"/>
</dbReference>
<dbReference type="EMBL" id="CP000510">
    <property type="protein sequence ID" value="ABM04486.1"/>
    <property type="molecule type" value="Genomic_DNA"/>
</dbReference>
<keyword evidence="8 16" id="KW-0560">Oxidoreductase</keyword>
<feature type="binding site" evidence="14">
    <location>
        <position position="308"/>
    </location>
    <ligand>
        <name>FAD</name>
        <dbReference type="ChEBI" id="CHEBI:57692"/>
    </ligand>
</feature>
<dbReference type="PANTHER" id="PTHR22912">
    <property type="entry name" value="DISULFIDE OXIDOREDUCTASE"/>
    <property type="match status" value="1"/>
</dbReference>
<dbReference type="GO" id="GO:0004148">
    <property type="term" value="F:dihydrolipoyl dehydrogenase (NADH) activity"/>
    <property type="evidence" value="ECO:0007669"/>
    <property type="project" value="UniProtKB-EC"/>
</dbReference>
<keyword evidence="14" id="KW-0547">Nucleotide-binding</keyword>
<evidence type="ECO:0000256" key="9">
    <source>
        <dbReference type="ARBA" id="ARBA00023027"/>
    </source>
</evidence>
<comment type="cofactor">
    <cofactor evidence="14 16">
        <name>FAD</name>
        <dbReference type="ChEBI" id="CHEBI:57692"/>
    </cofactor>
    <text evidence="14 16">Binds 1 FAD per subunit.</text>
</comment>
<evidence type="ECO:0000256" key="7">
    <source>
        <dbReference type="ARBA" id="ARBA00022827"/>
    </source>
</evidence>
<evidence type="ECO:0000256" key="3">
    <source>
        <dbReference type="ARBA" id="ARBA00012608"/>
    </source>
</evidence>
<feature type="binding site" evidence="14">
    <location>
        <position position="268"/>
    </location>
    <ligand>
        <name>NAD(+)</name>
        <dbReference type="ChEBI" id="CHEBI:57540"/>
    </ligand>
</feature>
<dbReference type="InterPro" id="IPR001100">
    <property type="entry name" value="Pyr_nuc-diS_OxRdtase"/>
</dbReference>
<dbReference type="Pfam" id="PF02852">
    <property type="entry name" value="Pyr_redox_dim"/>
    <property type="match status" value="1"/>
</dbReference>
<comment type="catalytic activity">
    <reaction evidence="12 16">
        <text>N(6)-[(R)-dihydrolipoyl]-L-lysyl-[protein] + NAD(+) = N(6)-[(R)-lipoyl]-L-lysyl-[protein] + NADH + H(+)</text>
        <dbReference type="Rhea" id="RHEA:15045"/>
        <dbReference type="Rhea" id="RHEA-COMP:10474"/>
        <dbReference type="Rhea" id="RHEA-COMP:10475"/>
        <dbReference type="ChEBI" id="CHEBI:15378"/>
        <dbReference type="ChEBI" id="CHEBI:57540"/>
        <dbReference type="ChEBI" id="CHEBI:57945"/>
        <dbReference type="ChEBI" id="CHEBI:83099"/>
        <dbReference type="ChEBI" id="CHEBI:83100"/>
        <dbReference type="EC" id="1.8.1.4"/>
    </reaction>
</comment>
<proteinExistence type="inferred from homology"/>
<evidence type="ECO:0000256" key="1">
    <source>
        <dbReference type="ARBA" id="ARBA00004496"/>
    </source>
</evidence>
<dbReference type="InterPro" id="IPR016156">
    <property type="entry name" value="FAD/NAD-linked_Rdtase_dimer_sf"/>
</dbReference>
<protein>
    <recommendedName>
        <fullName evidence="4 16">Dihydrolipoyl dehydrogenase</fullName>
        <ecNumber evidence="3 16">1.8.1.4</ecNumber>
    </recommendedName>
</protein>
<dbReference type="EC" id="1.8.1.4" evidence="3 16"/>
<dbReference type="InterPro" id="IPR023753">
    <property type="entry name" value="FAD/NAD-binding_dom"/>
</dbReference>
<comment type="subcellular location">
    <subcellularLocation>
        <location evidence="1">Cytoplasm</location>
    </subcellularLocation>
</comment>
<evidence type="ECO:0000256" key="6">
    <source>
        <dbReference type="ARBA" id="ARBA00022630"/>
    </source>
</evidence>
<keyword evidence="20" id="KW-1185">Reference proteome</keyword>
<evidence type="ECO:0000256" key="8">
    <source>
        <dbReference type="ARBA" id="ARBA00023002"/>
    </source>
</evidence>
<evidence type="ECO:0000256" key="10">
    <source>
        <dbReference type="ARBA" id="ARBA00023157"/>
    </source>
</evidence>
<keyword evidence="11 16" id="KW-0676">Redox-active center</keyword>
<feature type="active site" description="Proton acceptor" evidence="13">
    <location>
        <position position="442"/>
    </location>
</feature>
<feature type="binding site" evidence="14">
    <location>
        <position position="54"/>
    </location>
    <ligand>
        <name>FAD</name>
        <dbReference type="ChEBI" id="CHEBI:57692"/>
    </ligand>
</feature>
<organism evidence="19 20">
    <name type="scientific">Psychromonas ingrahamii (strain DSM 17664 / CCUG 51855 / 37)</name>
    <dbReference type="NCBI Taxonomy" id="357804"/>
    <lineage>
        <taxon>Bacteria</taxon>
        <taxon>Pseudomonadati</taxon>
        <taxon>Pseudomonadota</taxon>
        <taxon>Gammaproteobacteria</taxon>
        <taxon>Alteromonadales</taxon>
        <taxon>Psychromonadaceae</taxon>
        <taxon>Psychromonas</taxon>
    </lineage>
</organism>
<evidence type="ECO:0000256" key="16">
    <source>
        <dbReference type="RuleBase" id="RU003692"/>
    </source>
</evidence>
<dbReference type="RefSeq" id="WP_011771041.1">
    <property type="nucleotide sequence ID" value="NC_008709.1"/>
</dbReference>
<keyword evidence="7 14" id="KW-0274">FAD</keyword>
<dbReference type="PRINTS" id="PR00411">
    <property type="entry name" value="PNDRDTASEI"/>
</dbReference>
<dbReference type="InterPro" id="IPR050151">
    <property type="entry name" value="Class-I_Pyr_Nuc-Dis_Oxidored"/>
</dbReference>
<evidence type="ECO:0000256" key="13">
    <source>
        <dbReference type="PIRSR" id="PIRSR000350-2"/>
    </source>
</evidence>
<reference evidence="19 20" key="1">
    <citation type="submission" date="2007-01" db="EMBL/GenBank/DDBJ databases">
        <title>Complete sequence of Psychromonas ingrahamii 37.</title>
        <authorList>
            <consortium name="US DOE Joint Genome Institute"/>
            <person name="Copeland A."/>
            <person name="Lucas S."/>
            <person name="Lapidus A."/>
            <person name="Barry K."/>
            <person name="Detter J.C."/>
            <person name="Glavina del Rio T."/>
            <person name="Hammon N."/>
            <person name="Israni S."/>
            <person name="Dalin E."/>
            <person name="Tice H."/>
            <person name="Pitluck S."/>
            <person name="Thompson L.S."/>
            <person name="Brettin T."/>
            <person name="Bruce D."/>
            <person name="Han C."/>
            <person name="Tapia R."/>
            <person name="Schmutz J."/>
            <person name="Larimer F."/>
            <person name="Land M."/>
            <person name="Hauser L."/>
            <person name="Kyrpides N."/>
            <person name="Ivanova N."/>
            <person name="Staley J."/>
            <person name="Richardson P."/>
        </authorList>
    </citation>
    <scope>NUCLEOTIDE SEQUENCE [LARGE SCALE GENOMIC DNA]</scope>
    <source>
        <strain evidence="19 20">37</strain>
    </source>
</reference>
<evidence type="ECO:0000313" key="19">
    <source>
        <dbReference type="EMBL" id="ABM04486.1"/>
    </source>
</evidence>
<dbReference type="InterPro" id="IPR006258">
    <property type="entry name" value="Lipoamide_DH"/>
</dbReference>
<dbReference type="eggNOG" id="COG1249">
    <property type="taxonomic scope" value="Bacteria"/>
</dbReference>
<dbReference type="SUPFAM" id="SSF51905">
    <property type="entry name" value="FAD/NAD(P)-binding domain"/>
    <property type="match status" value="1"/>
</dbReference>
<dbReference type="Gene3D" id="3.50.50.60">
    <property type="entry name" value="FAD/NAD(P)-binding domain"/>
    <property type="match status" value="2"/>
</dbReference>
<evidence type="ECO:0000313" key="20">
    <source>
        <dbReference type="Proteomes" id="UP000000639"/>
    </source>
</evidence>
<dbReference type="Gene3D" id="3.30.390.30">
    <property type="match status" value="1"/>
</dbReference>
<dbReference type="KEGG" id="pin:Ping_2779"/>
<feature type="domain" description="FAD/NAD(P)-binding" evidence="18">
    <location>
        <begin position="8"/>
        <end position="323"/>
    </location>
</feature>
<evidence type="ECO:0000256" key="12">
    <source>
        <dbReference type="ARBA" id="ARBA00049187"/>
    </source>
</evidence>
<dbReference type="GO" id="GO:0050660">
    <property type="term" value="F:flavin adenine dinucleotide binding"/>
    <property type="evidence" value="ECO:0007669"/>
    <property type="project" value="InterPro"/>
</dbReference>
<comment type="miscellaneous">
    <text evidence="16">The active site is a redox-active disulfide bond.</text>
</comment>
<sequence length="463" mass="49930">MSSADIEYDVIIIGGGPGGYVSAIKAAQNNLKVALVEKDKMGGICLNWGCIPTKALLKSGEFINKLHKANDFGVVVDKFSFDLKSIVNRSRDISKNLNKGVDALMKKNGITVFNDTAKIISNHKVALSNQTLNTKNIVIATGSKSKIIPGLEPDGNVVWNYRNAMTPKKVPENLLIIGAGAIGVEFACFYNSLGSNVTIVENQENILSTEDDDVSALAKKHFIKLGISILNSTKVNFIEKSKDSITFELTSENFKETKVFDNVIMAIGVSGSFDNIGLETLGIKTNHGFIETNEFMQTNVPNIYAIGDVAGAPCLAHKASHEGIICIEKILNKNNIKTLNNNSIPSCIYSYPQIASLGLTEKAVIASGETYTVGRFPFNANGKAIASGETDGFIKTLFSANTGELLGVHMIGAEVTEMIQGYAIGKELETTQVELEHVIFPHPTMSEAMHEAVLDASDKAIHI</sequence>
<keyword evidence="6 16" id="KW-0285">Flavoprotein</keyword>
<feature type="binding site" evidence="14">
    <location>
        <begin position="141"/>
        <end position="143"/>
    </location>
    <ligand>
        <name>FAD</name>
        <dbReference type="ChEBI" id="CHEBI:57692"/>
    </ligand>
</feature>
<dbReference type="InterPro" id="IPR012999">
    <property type="entry name" value="Pyr_OxRdtase_I_AS"/>
</dbReference>
<comment type="similarity">
    <text evidence="2 16">Belongs to the class-I pyridine nucleotide-disulfide oxidoreductase family.</text>
</comment>
<dbReference type="GO" id="GO:0006103">
    <property type="term" value="P:2-oxoglutarate metabolic process"/>
    <property type="evidence" value="ECO:0007669"/>
    <property type="project" value="TreeGrafter"/>
</dbReference>
<evidence type="ECO:0000256" key="4">
    <source>
        <dbReference type="ARBA" id="ARBA00016961"/>
    </source>
</evidence>
<dbReference type="GO" id="GO:0005737">
    <property type="term" value="C:cytoplasm"/>
    <property type="evidence" value="ECO:0007669"/>
    <property type="project" value="UniProtKB-SubCell"/>
</dbReference>
<dbReference type="PRINTS" id="PR00368">
    <property type="entry name" value="FADPNR"/>
</dbReference>
<dbReference type="NCBIfam" id="TIGR01350">
    <property type="entry name" value="lipoamide_DH"/>
    <property type="match status" value="1"/>
</dbReference>
<dbReference type="FunFam" id="3.30.390.30:FF:000001">
    <property type="entry name" value="Dihydrolipoyl dehydrogenase"/>
    <property type="match status" value="1"/>
</dbReference>
<feature type="domain" description="Pyridine nucleotide-disulphide oxidoreductase dimerisation" evidence="17">
    <location>
        <begin position="344"/>
        <end position="452"/>
    </location>
</feature>
<evidence type="ECO:0000256" key="14">
    <source>
        <dbReference type="PIRSR" id="PIRSR000350-3"/>
    </source>
</evidence>
<evidence type="ECO:0000256" key="2">
    <source>
        <dbReference type="ARBA" id="ARBA00007532"/>
    </source>
</evidence>
<keyword evidence="9 14" id="KW-0520">NAD</keyword>
<dbReference type="PIRSF" id="PIRSF000350">
    <property type="entry name" value="Mercury_reductase_MerA"/>
    <property type="match status" value="1"/>
</dbReference>
<dbReference type="InterPro" id="IPR004099">
    <property type="entry name" value="Pyr_nucl-diS_OxRdtase_dimer"/>
</dbReference>
<evidence type="ECO:0000259" key="17">
    <source>
        <dbReference type="Pfam" id="PF02852"/>
    </source>
</evidence>
<dbReference type="Proteomes" id="UP000000639">
    <property type="component" value="Chromosome"/>
</dbReference>
<dbReference type="HOGENOM" id="CLU_016755_0_2_6"/>
<evidence type="ECO:0000259" key="18">
    <source>
        <dbReference type="Pfam" id="PF07992"/>
    </source>
</evidence>
<dbReference type="OrthoDB" id="9800167at2"/>
<dbReference type="InterPro" id="IPR036188">
    <property type="entry name" value="FAD/NAD-bd_sf"/>
</dbReference>
<evidence type="ECO:0000256" key="15">
    <source>
        <dbReference type="PIRSR" id="PIRSR000350-4"/>
    </source>
</evidence>
<dbReference type="STRING" id="357804.Ping_2779"/>
<accession>A1SYC1</accession>
<dbReference type="PROSITE" id="PS00076">
    <property type="entry name" value="PYRIDINE_REDOX_1"/>
    <property type="match status" value="1"/>
</dbReference>
<dbReference type="AlphaFoldDB" id="A1SYC1"/>
<keyword evidence="10" id="KW-1015">Disulfide bond</keyword>
<gene>
    <name evidence="19" type="ordered locus">Ping_2779</name>
</gene>
<feature type="binding site" evidence="14">
    <location>
        <begin position="178"/>
        <end position="185"/>
    </location>
    <ligand>
        <name>NAD(+)</name>
        <dbReference type="ChEBI" id="CHEBI:57540"/>
    </ligand>
</feature>
<dbReference type="SUPFAM" id="SSF55424">
    <property type="entry name" value="FAD/NAD-linked reductases, dimerisation (C-terminal) domain"/>
    <property type="match status" value="1"/>
</dbReference>
<name>A1SYC1_PSYIN</name>
<dbReference type="PANTHER" id="PTHR22912:SF217">
    <property type="entry name" value="DIHYDROLIPOYL DEHYDROGENASE"/>
    <property type="match status" value="1"/>
</dbReference>